<protein>
    <submittedName>
        <fullName evidence="3">DUF2637 domain-containing protein</fullName>
    </submittedName>
</protein>
<keyword evidence="4" id="KW-1185">Reference proteome</keyword>
<proteinExistence type="predicted"/>
<feature type="region of interest" description="Disordered" evidence="1">
    <location>
        <begin position="1"/>
        <end position="22"/>
    </location>
</feature>
<dbReference type="InterPro" id="IPR021235">
    <property type="entry name" value="DUF2637"/>
</dbReference>
<dbReference type="RefSeq" id="WP_282516615.1">
    <property type="nucleotide sequence ID" value="NZ_JASCIR010000040.1"/>
</dbReference>
<dbReference type="EMBL" id="JASCIR010000040">
    <property type="protein sequence ID" value="MDI3390136.1"/>
    <property type="molecule type" value="Genomic_DNA"/>
</dbReference>
<keyword evidence="2" id="KW-1133">Transmembrane helix</keyword>
<evidence type="ECO:0000313" key="3">
    <source>
        <dbReference type="EMBL" id="MDI3390136.1"/>
    </source>
</evidence>
<name>A0ABT6S0A9_9ACTN</name>
<keyword evidence="2" id="KW-0812">Transmembrane</keyword>
<reference evidence="3 4" key="1">
    <citation type="submission" date="2023-05" db="EMBL/GenBank/DDBJ databases">
        <title>Draft genome sequence of Streptomyces sp. B-S-A8 isolated from a cave soil in Thailand.</title>
        <authorList>
            <person name="Chamroensaksri N."/>
            <person name="Muangham S."/>
        </authorList>
    </citation>
    <scope>NUCLEOTIDE SEQUENCE [LARGE SCALE GENOMIC DNA]</scope>
    <source>
        <strain evidence="3 4">B-S-A8</strain>
    </source>
</reference>
<dbReference type="Proteomes" id="UP001224661">
    <property type="component" value="Unassembled WGS sequence"/>
</dbReference>
<feature type="transmembrane region" description="Helical" evidence="2">
    <location>
        <begin position="71"/>
        <end position="91"/>
    </location>
</feature>
<feature type="region of interest" description="Disordered" evidence="1">
    <location>
        <begin position="343"/>
        <end position="369"/>
    </location>
</feature>
<sequence length="428" mass="47758">MTDIEPPTSPESVSQEEAPSKRRFPPLTKAEKWTFPFIVLGALGIGGIGLFMSFDNVREYVAEAGVDHPELVPIAIDIAIPVFSLLYLILIRTDRPLAWPRWLAWGLTYVTIHLNVNSTNNLDAQITHAALPTLWIGITEIIAHIYRVEIGEAKGTRPDPIPVVDWVLAPFATAHLYRYMRLWKIQSHQEGLQKRQQRMRAITALRNSYGRAWRFKAPLDLRSELRLGELTDVKVYEAKQLGDDPTTEQLLKIAISRAGTNTPPAPQILAVPTEPRRELENTEEQTALPVGSRTVEAAPEQDEPYVSASMSSPEASLPIPEPRSEQAEAHILQAQALRVQSPVMSSVPSVESKEERVAREQREEATRTSQKAAAYDAVVQVVVEMHERGEAISGPAIAERPDISVGPRTVQRYLKKMEQEGVLNSTED</sequence>
<evidence type="ECO:0000256" key="1">
    <source>
        <dbReference type="SAM" id="MobiDB-lite"/>
    </source>
</evidence>
<comment type="caution">
    <text evidence="3">The sequence shown here is derived from an EMBL/GenBank/DDBJ whole genome shotgun (WGS) entry which is preliminary data.</text>
</comment>
<evidence type="ECO:0000256" key="2">
    <source>
        <dbReference type="SAM" id="Phobius"/>
    </source>
</evidence>
<feature type="compositionally biased region" description="Basic and acidic residues" evidence="1">
    <location>
        <begin position="351"/>
        <end position="366"/>
    </location>
</feature>
<organism evidence="3 4">
    <name type="scientific">Streptomyces solicavernae</name>
    <dbReference type="NCBI Taxonomy" id="3043614"/>
    <lineage>
        <taxon>Bacteria</taxon>
        <taxon>Bacillati</taxon>
        <taxon>Actinomycetota</taxon>
        <taxon>Actinomycetes</taxon>
        <taxon>Kitasatosporales</taxon>
        <taxon>Streptomycetaceae</taxon>
        <taxon>Streptomyces</taxon>
    </lineage>
</organism>
<evidence type="ECO:0000313" key="4">
    <source>
        <dbReference type="Proteomes" id="UP001224661"/>
    </source>
</evidence>
<accession>A0ABT6S0A9</accession>
<gene>
    <name evidence="3" type="ORF">QIS99_28680</name>
</gene>
<dbReference type="Pfam" id="PF10935">
    <property type="entry name" value="DUF2637"/>
    <property type="match status" value="1"/>
</dbReference>
<feature type="region of interest" description="Disordered" evidence="1">
    <location>
        <begin position="274"/>
        <end position="320"/>
    </location>
</feature>
<feature type="transmembrane region" description="Helical" evidence="2">
    <location>
        <begin position="33"/>
        <end position="51"/>
    </location>
</feature>
<keyword evidence="2" id="KW-0472">Membrane</keyword>